<dbReference type="PANTHER" id="PTHR32009:SF62">
    <property type="entry name" value="DISEASE RESISTANCE PROTEIN (TIR-NBS-LRR CLASS) FAMILY"/>
    <property type="match status" value="1"/>
</dbReference>
<feature type="domain" description="TIR" evidence="2">
    <location>
        <begin position="10"/>
        <end position="175"/>
    </location>
</feature>
<reference evidence="3 4" key="1">
    <citation type="submission" date="2022-03" db="EMBL/GenBank/DDBJ databases">
        <authorList>
            <person name="Macdonald S."/>
            <person name="Ahmed S."/>
            <person name="Newling K."/>
        </authorList>
    </citation>
    <scope>NUCLEOTIDE SEQUENCE [LARGE SCALE GENOMIC DNA]</scope>
</reference>
<gene>
    <name evidence="3" type="ORF">ERUC_LOCUS30529</name>
</gene>
<dbReference type="EMBL" id="CAKOAT010397376">
    <property type="protein sequence ID" value="CAH8366188.1"/>
    <property type="molecule type" value="Genomic_DNA"/>
</dbReference>
<comment type="caution">
    <text evidence="3">The sequence shown here is derived from an EMBL/GenBank/DDBJ whole genome shotgun (WGS) entry which is preliminary data.</text>
</comment>
<evidence type="ECO:0000313" key="4">
    <source>
        <dbReference type="Proteomes" id="UP001642260"/>
    </source>
</evidence>
<dbReference type="SUPFAM" id="SSF52200">
    <property type="entry name" value="Toll/Interleukin receptor TIR domain"/>
    <property type="match status" value="2"/>
</dbReference>
<dbReference type="FunFam" id="3.40.50.10140:FF:000007">
    <property type="entry name" value="Disease resistance protein (TIR-NBS-LRR class)"/>
    <property type="match status" value="2"/>
</dbReference>
<dbReference type="AlphaFoldDB" id="A0ABC8L5D6"/>
<dbReference type="PROSITE" id="PS50104">
    <property type="entry name" value="TIR"/>
    <property type="match status" value="2"/>
</dbReference>
<evidence type="ECO:0000259" key="2">
    <source>
        <dbReference type="PROSITE" id="PS50104"/>
    </source>
</evidence>
<name>A0ABC8L5D6_ERUVS</name>
<keyword evidence="1" id="KW-0520">NAD</keyword>
<dbReference type="PANTHER" id="PTHR32009">
    <property type="entry name" value="TMV RESISTANCE PROTEIN N-LIKE"/>
    <property type="match status" value="1"/>
</dbReference>
<feature type="domain" description="TIR" evidence="2">
    <location>
        <begin position="217"/>
        <end position="384"/>
    </location>
</feature>
<dbReference type="SMART" id="SM00255">
    <property type="entry name" value="TIR"/>
    <property type="match status" value="2"/>
</dbReference>
<dbReference type="Proteomes" id="UP001642260">
    <property type="component" value="Unassembled WGS sequence"/>
</dbReference>
<dbReference type="Pfam" id="PF01582">
    <property type="entry name" value="TIR"/>
    <property type="match status" value="2"/>
</dbReference>
<keyword evidence="4" id="KW-1185">Reference proteome</keyword>
<evidence type="ECO:0000313" key="3">
    <source>
        <dbReference type="EMBL" id="CAH8366188.1"/>
    </source>
</evidence>
<proteinExistence type="predicted"/>
<dbReference type="InterPro" id="IPR000157">
    <property type="entry name" value="TIR_dom"/>
</dbReference>
<sequence length="411" mass="46856">MAESSSPTVAQHQVFINFRGVELHRVFVSHLVSALESHSIVVIDDYEDNGKNLDSLLKNIGESRIALVVFSAKYTKSTRCLEELAKIKDRADEGKLVLIPIFYRLEPSAVRNLEGDFGDAFRSLAKGDKRKPKWEDIFRSIQNILNLTIPEKSCSEESNILNKIVWVVRNLLIRIPLEAVQDASVKTSGSSDSTGTLSGEEKHKTFTVHEKSKLLQPQTQVFINFRGDQLRTNFICYLVEALRRSDINVFIDTQAPRGEDINNLFNKIEESGVAIVVFSSRYTESKWCLNELRKINERENQGMLKVLPVFYKVSPINVKRLKGEFGDHFRDQEYKYRYEEDKIKQWKEAMALVSNKFALVLEEKSGVLETDFVKDIVVEVLKMLKDISTTKSSQSCSCPSLCGEKQSESQL</sequence>
<protein>
    <recommendedName>
        <fullName evidence="2">TIR domain-containing protein</fullName>
    </recommendedName>
</protein>
<organism evidence="3 4">
    <name type="scientific">Eruca vesicaria subsp. sativa</name>
    <name type="common">Garden rocket</name>
    <name type="synonym">Eruca sativa</name>
    <dbReference type="NCBI Taxonomy" id="29727"/>
    <lineage>
        <taxon>Eukaryota</taxon>
        <taxon>Viridiplantae</taxon>
        <taxon>Streptophyta</taxon>
        <taxon>Embryophyta</taxon>
        <taxon>Tracheophyta</taxon>
        <taxon>Spermatophyta</taxon>
        <taxon>Magnoliopsida</taxon>
        <taxon>eudicotyledons</taxon>
        <taxon>Gunneridae</taxon>
        <taxon>Pentapetalae</taxon>
        <taxon>rosids</taxon>
        <taxon>malvids</taxon>
        <taxon>Brassicales</taxon>
        <taxon>Brassicaceae</taxon>
        <taxon>Brassiceae</taxon>
        <taxon>Eruca</taxon>
    </lineage>
</organism>
<dbReference type="InterPro" id="IPR035897">
    <property type="entry name" value="Toll_tir_struct_dom_sf"/>
</dbReference>
<evidence type="ECO:0000256" key="1">
    <source>
        <dbReference type="ARBA" id="ARBA00023027"/>
    </source>
</evidence>
<dbReference type="Gene3D" id="3.40.50.10140">
    <property type="entry name" value="Toll/interleukin-1 receptor homology (TIR) domain"/>
    <property type="match status" value="2"/>
</dbReference>
<accession>A0ABC8L5D6</accession>